<dbReference type="PANTHER" id="PTHR48111">
    <property type="entry name" value="REGULATOR OF RPOS"/>
    <property type="match status" value="1"/>
</dbReference>
<name>A0A1M5BHR5_9BACT</name>
<dbReference type="InterPro" id="IPR001867">
    <property type="entry name" value="OmpR/PhoB-type_DNA-bd"/>
</dbReference>
<dbReference type="SUPFAM" id="SSF46894">
    <property type="entry name" value="C-terminal effector domain of the bipartite response regulators"/>
    <property type="match status" value="1"/>
</dbReference>
<dbReference type="PANTHER" id="PTHR48111:SF40">
    <property type="entry name" value="PHOSPHATE REGULON TRANSCRIPTIONAL REGULATORY PROTEIN PHOB"/>
    <property type="match status" value="1"/>
</dbReference>
<dbReference type="Pfam" id="PF00486">
    <property type="entry name" value="Trans_reg_C"/>
    <property type="match status" value="1"/>
</dbReference>
<evidence type="ECO:0000256" key="4">
    <source>
        <dbReference type="ARBA" id="ARBA00023015"/>
    </source>
</evidence>
<reference evidence="12 13" key="1">
    <citation type="submission" date="2016-11" db="EMBL/GenBank/DDBJ databases">
        <authorList>
            <person name="Jaros S."/>
            <person name="Januszkiewicz K."/>
            <person name="Wedrychowicz H."/>
        </authorList>
    </citation>
    <scope>NUCLEOTIDE SEQUENCE [LARGE SCALE GENOMIC DNA]</scope>
    <source>
        <strain evidence="12 13">DSM 21986</strain>
    </source>
</reference>
<dbReference type="AlphaFoldDB" id="A0A1M5BHR5"/>
<evidence type="ECO:0000256" key="8">
    <source>
        <dbReference type="PROSITE-ProRule" id="PRU00169"/>
    </source>
</evidence>
<feature type="DNA-binding region" description="OmpR/PhoB-type" evidence="9">
    <location>
        <begin position="158"/>
        <end position="257"/>
    </location>
</feature>
<evidence type="ECO:0000256" key="3">
    <source>
        <dbReference type="ARBA" id="ARBA00023012"/>
    </source>
</evidence>
<organism evidence="12 13">
    <name type="scientific">Fodinibius roseus</name>
    <dbReference type="NCBI Taxonomy" id="1194090"/>
    <lineage>
        <taxon>Bacteria</taxon>
        <taxon>Pseudomonadati</taxon>
        <taxon>Balneolota</taxon>
        <taxon>Balneolia</taxon>
        <taxon>Balneolales</taxon>
        <taxon>Balneolaceae</taxon>
        <taxon>Fodinibius</taxon>
    </lineage>
</organism>
<keyword evidence="2 8" id="KW-0597">Phosphoprotein</keyword>
<keyword evidence="4" id="KW-0805">Transcription regulation</keyword>
<protein>
    <recommendedName>
        <fullName evidence="1">Phosphate regulon transcriptional regulatory protein PhoB</fullName>
    </recommendedName>
</protein>
<evidence type="ECO:0000256" key="1">
    <source>
        <dbReference type="ARBA" id="ARBA00013332"/>
    </source>
</evidence>
<dbReference type="InterPro" id="IPR016032">
    <property type="entry name" value="Sig_transdc_resp-reg_C-effctor"/>
</dbReference>
<dbReference type="SUPFAM" id="SSF52172">
    <property type="entry name" value="CheY-like"/>
    <property type="match status" value="1"/>
</dbReference>
<dbReference type="GO" id="GO:0006355">
    <property type="term" value="P:regulation of DNA-templated transcription"/>
    <property type="evidence" value="ECO:0007669"/>
    <property type="project" value="InterPro"/>
</dbReference>
<evidence type="ECO:0000259" key="10">
    <source>
        <dbReference type="PROSITE" id="PS50110"/>
    </source>
</evidence>
<feature type="domain" description="Response regulatory" evidence="10">
    <location>
        <begin position="30"/>
        <end position="144"/>
    </location>
</feature>
<dbReference type="SMART" id="SM00862">
    <property type="entry name" value="Trans_reg_C"/>
    <property type="match status" value="1"/>
</dbReference>
<dbReference type="FunFam" id="3.40.50.2300:FF:000001">
    <property type="entry name" value="DNA-binding response regulator PhoB"/>
    <property type="match status" value="1"/>
</dbReference>
<dbReference type="Gene3D" id="3.40.50.2300">
    <property type="match status" value="1"/>
</dbReference>
<gene>
    <name evidence="12" type="ORF">SAMN05443144_108130</name>
</gene>
<dbReference type="Proteomes" id="UP000184041">
    <property type="component" value="Unassembled WGS sequence"/>
</dbReference>
<dbReference type="Pfam" id="PF00072">
    <property type="entry name" value="Response_reg"/>
    <property type="match status" value="1"/>
</dbReference>
<keyword evidence="6" id="KW-0804">Transcription</keyword>
<dbReference type="PROSITE" id="PS50110">
    <property type="entry name" value="RESPONSE_REGULATORY"/>
    <property type="match status" value="1"/>
</dbReference>
<evidence type="ECO:0000259" key="11">
    <source>
        <dbReference type="PROSITE" id="PS51755"/>
    </source>
</evidence>
<feature type="modified residue" description="4-aspartylphosphate" evidence="8">
    <location>
        <position position="79"/>
    </location>
</feature>
<evidence type="ECO:0000256" key="6">
    <source>
        <dbReference type="ARBA" id="ARBA00023163"/>
    </source>
</evidence>
<dbReference type="EMBL" id="FQUS01000008">
    <property type="protein sequence ID" value="SHF42005.1"/>
    <property type="molecule type" value="Genomic_DNA"/>
</dbReference>
<keyword evidence="5 9" id="KW-0238">DNA-binding</keyword>
<evidence type="ECO:0000313" key="13">
    <source>
        <dbReference type="Proteomes" id="UP000184041"/>
    </source>
</evidence>
<sequence length="263" mass="30173">MHASGSNNYRHFRSTYFFDILIQCMDTTANILIIEDDTEIARLVQINLKDEGYSVEFVQNGHKGYRMITSGDYDLIILDLMLPGMSGIDICKKFRADDTSTPLLMLTAKSEEFDKVLGLELGADDYITKPFSIRELLARVKALLRRAQQPSMSASTSRDPLSFGNLLIEPVKHQVRLGDRILEVTAKEFELLLLFARHPGRTFSRQELLDNVWGYQFDGYEHTVNTHINRLRSKIEEDPSDPTYIKTVWGVGYRFTELDELNP</sequence>
<dbReference type="InterPro" id="IPR001789">
    <property type="entry name" value="Sig_transdc_resp-reg_receiver"/>
</dbReference>
<dbReference type="InterPro" id="IPR039420">
    <property type="entry name" value="WalR-like"/>
</dbReference>
<evidence type="ECO:0000256" key="5">
    <source>
        <dbReference type="ARBA" id="ARBA00023125"/>
    </source>
</evidence>
<proteinExistence type="predicted"/>
<accession>A0A1M5BHR5</accession>
<dbReference type="SMART" id="SM00448">
    <property type="entry name" value="REC"/>
    <property type="match status" value="1"/>
</dbReference>
<dbReference type="CDD" id="cd00383">
    <property type="entry name" value="trans_reg_C"/>
    <property type="match status" value="1"/>
</dbReference>
<evidence type="ECO:0000313" key="12">
    <source>
        <dbReference type="EMBL" id="SHF42005.1"/>
    </source>
</evidence>
<keyword evidence="13" id="KW-1185">Reference proteome</keyword>
<feature type="domain" description="OmpR/PhoB-type" evidence="11">
    <location>
        <begin position="158"/>
        <end position="257"/>
    </location>
</feature>
<dbReference type="Gene3D" id="6.10.250.690">
    <property type="match status" value="1"/>
</dbReference>
<evidence type="ECO:0000256" key="2">
    <source>
        <dbReference type="ARBA" id="ARBA00022553"/>
    </source>
</evidence>
<dbReference type="GO" id="GO:0000976">
    <property type="term" value="F:transcription cis-regulatory region binding"/>
    <property type="evidence" value="ECO:0007669"/>
    <property type="project" value="TreeGrafter"/>
</dbReference>
<dbReference type="GO" id="GO:0005829">
    <property type="term" value="C:cytosol"/>
    <property type="evidence" value="ECO:0007669"/>
    <property type="project" value="TreeGrafter"/>
</dbReference>
<evidence type="ECO:0000256" key="7">
    <source>
        <dbReference type="ARBA" id="ARBA00024735"/>
    </source>
</evidence>
<dbReference type="GO" id="GO:0000156">
    <property type="term" value="F:phosphorelay response regulator activity"/>
    <property type="evidence" value="ECO:0007669"/>
    <property type="project" value="TreeGrafter"/>
</dbReference>
<dbReference type="Gene3D" id="1.10.10.10">
    <property type="entry name" value="Winged helix-like DNA-binding domain superfamily/Winged helix DNA-binding domain"/>
    <property type="match status" value="1"/>
</dbReference>
<dbReference type="FunFam" id="1.10.10.10:FF:000018">
    <property type="entry name" value="DNA-binding response regulator ResD"/>
    <property type="match status" value="1"/>
</dbReference>
<dbReference type="InterPro" id="IPR036388">
    <property type="entry name" value="WH-like_DNA-bd_sf"/>
</dbReference>
<dbReference type="PROSITE" id="PS51755">
    <property type="entry name" value="OMPR_PHOB"/>
    <property type="match status" value="1"/>
</dbReference>
<keyword evidence="3" id="KW-0902">Two-component regulatory system</keyword>
<dbReference type="InterPro" id="IPR011006">
    <property type="entry name" value="CheY-like_superfamily"/>
</dbReference>
<dbReference type="GO" id="GO:0032993">
    <property type="term" value="C:protein-DNA complex"/>
    <property type="evidence" value="ECO:0007669"/>
    <property type="project" value="TreeGrafter"/>
</dbReference>
<evidence type="ECO:0000256" key="9">
    <source>
        <dbReference type="PROSITE-ProRule" id="PRU01091"/>
    </source>
</evidence>
<dbReference type="STRING" id="1194090.SAMN05443144_108130"/>
<comment type="function">
    <text evidence="7">This protein is a positive regulator for the phosphate regulon. Transcription of this operon is positively regulated by PhoB and PhoR when phosphate is limited.</text>
</comment>